<evidence type="ECO:0000256" key="4">
    <source>
        <dbReference type="ARBA" id="ARBA00022840"/>
    </source>
</evidence>
<feature type="domain" description="GHMP kinase N-terminal" evidence="5">
    <location>
        <begin position="117"/>
        <end position="204"/>
    </location>
</feature>
<dbReference type="Pfam" id="PF00288">
    <property type="entry name" value="GHMP_kinases_N"/>
    <property type="match status" value="1"/>
</dbReference>
<dbReference type="AlphaFoldDB" id="A0A9D1J8N9"/>
<dbReference type="GO" id="GO:0006012">
    <property type="term" value="P:galactose metabolic process"/>
    <property type="evidence" value="ECO:0007669"/>
    <property type="project" value="InterPro"/>
</dbReference>
<dbReference type="EMBL" id="DVHL01000036">
    <property type="protein sequence ID" value="HIR66112.1"/>
    <property type="molecule type" value="Genomic_DNA"/>
</dbReference>
<evidence type="ECO:0000259" key="6">
    <source>
        <dbReference type="Pfam" id="PF10509"/>
    </source>
</evidence>
<dbReference type="GO" id="GO:0004335">
    <property type="term" value="F:galactokinase activity"/>
    <property type="evidence" value="ECO:0007669"/>
    <property type="project" value="InterPro"/>
</dbReference>
<keyword evidence="3" id="KW-0418">Kinase</keyword>
<feature type="domain" description="Galactokinase N-terminal" evidence="6">
    <location>
        <begin position="35"/>
        <end position="81"/>
    </location>
</feature>
<keyword evidence="2" id="KW-0547">Nucleotide-binding</keyword>
<dbReference type="Proteomes" id="UP000824200">
    <property type="component" value="Unassembled WGS sequence"/>
</dbReference>
<dbReference type="InterPro" id="IPR006204">
    <property type="entry name" value="GHMP_kinase_N_dom"/>
</dbReference>
<sequence length="406" mass="44393">MQQFTSGRQAMSYFPKLYGKKTFRQLIRYEELVRHFKKKYKSRYCYLASSSGRVELIGNHTDHNGGKVVGCTVDLDIVAAFLPNDKGVVQISGNNYRDIVFNVADVEKVEGGSVGMVKGVLAGLKKRGKKIGGFYAYLNSCLPSGAGISSSAAFQLLAATIVNNLYNNGEIDARTLAEVGQFAENVYFNKPCGLLDQGVIAVGGIVEINFKNGFEFQRLANELNGVNLVVVDTGKSHSSLTDCYAAIPAEMKQVANYFGKQRLADVDEVEFFKRYKEVQRTVGNRPALRAKHFFEENRLVDEVAQALKNGDVPKLFSAVSQSGNSSIWQLQNCNVGEDRTVADAVLFAREICPGCASRVHGGGFAGTVLALVVNRDLHGFTSEMGKKYGEKSVHVLKVRQVGATVL</sequence>
<evidence type="ECO:0000256" key="2">
    <source>
        <dbReference type="ARBA" id="ARBA00022741"/>
    </source>
</evidence>
<dbReference type="InterPro" id="IPR020568">
    <property type="entry name" value="Ribosomal_Su5_D2-typ_SF"/>
</dbReference>
<dbReference type="Gene3D" id="3.30.230.10">
    <property type="match status" value="1"/>
</dbReference>
<dbReference type="PRINTS" id="PR00959">
    <property type="entry name" value="MEVGALKINASE"/>
</dbReference>
<evidence type="ECO:0000256" key="1">
    <source>
        <dbReference type="ARBA" id="ARBA00006566"/>
    </source>
</evidence>
<name>A0A9D1J8N9_9BACT</name>
<dbReference type="SUPFAM" id="SSF54211">
    <property type="entry name" value="Ribosomal protein S5 domain 2-like"/>
    <property type="match status" value="1"/>
</dbReference>
<dbReference type="InterPro" id="IPR019539">
    <property type="entry name" value="GalKase_N"/>
</dbReference>
<dbReference type="PRINTS" id="PR00473">
    <property type="entry name" value="GALCTOKINASE"/>
</dbReference>
<dbReference type="Gene3D" id="3.30.70.890">
    <property type="entry name" value="GHMP kinase, C-terminal domain"/>
    <property type="match status" value="1"/>
</dbReference>
<evidence type="ECO:0000313" key="7">
    <source>
        <dbReference type="EMBL" id="HIR66112.1"/>
    </source>
</evidence>
<evidence type="ECO:0000256" key="3">
    <source>
        <dbReference type="ARBA" id="ARBA00022777"/>
    </source>
</evidence>
<comment type="similarity">
    <text evidence="1">Belongs to the GHMP kinase family. GalK subfamily.</text>
</comment>
<organism evidence="7 8">
    <name type="scientific">Candidatus Fimimonas gallinarum</name>
    <dbReference type="NCBI Taxonomy" id="2840821"/>
    <lineage>
        <taxon>Bacteria</taxon>
        <taxon>Pseudomonadati</taxon>
        <taxon>Myxococcota</taxon>
        <taxon>Myxococcia</taxon>
        <taxon>Myxococcales</taxon>
        <taxon>Cystobacterineae</taxon>
        <taxon>Myxococcaceae</taxon>
        <taxon>Myxococcaceae incertae sedis</taxon>
        <taxon>Candidatus Fimimonas</taxon>
    </lineage>
</organism>
<dbReference type="Pfam" id="PF10509">
    <property type="entry name" value="GalKase_gal_bdg"/>
    <property type="match status" value="1"/>
</dbReference>
<dbReference type="InterPro" id="IPR000705">
    <property type="entry name" value="Galactokinase"/>
</dbReference>
<dbReference type="SUPFAM" id="SSF55060">
    <property type="entry name" value="GHMP Kinase, C-terminal domain"/>
    <property type="match status" value="1"/>
</dbReference>
<comment type="caution">
    <text evidence="7">The sequence shown here is derived from an EMBL/GenBank/DDBJ whole genome shotgun (WGS) entry which is preliminary data.</text>
</comment>
<dbReference type="PANTHER" id="PTHR10457">
    <property type="entry name" value="MEVALONATE KINASE/GALACTOKINASE"/>
    <property type="match status" value="1"/>
</dbReference>
<dbReference type="PANTHER" id="PTHR10457:SF7">
    <property type="entry name" value="GALACTOKINASE-RELATED"/>
    <property type="match status" value="1"/>
</dbReference>
<gene>
    <name evidence="7" type="ORF">IAC95_04465</name>
</gene>
<reference evidence="7" key="2">
    <citation type="journal article" date="2021" name="PeerJ">
        <title>Extensive microbial diversity within the chicken gut microbiome revealed by metagenomics and culture.</title>
        <authorList>
            <person name="Gilroy R."/>
            <person name="Ravi A."/>
            <person name="Getino M."/>
            <person name="Pursley I."/>
            <person name="Horton D.L."/>
            <person name="Alikhan N.F."/>
            <person name="Baker D."/>
            <person name="Gharbi K."/>
            <person name="Hall N."/>
            <person name="Watson M."/>
            <person name="Adriaenssens E.M."/>
            <person name="Foster-Nyarko E."/>
            <person name="Jarju S."/>
            <person name="Secka A."/>
            <person name="Antonio M."/>
            <person name="Oren A."/>
            <person name="Chaudhuri R.R."/>
            <person name="La Ragione R."/>
            <person name="Hildebrand F."/>
            <person name="Pallen M.J."/>
        </authorList>
    </citation>
    <scope>NUCLEOTIDE SEQUENCE</scope>
    <source>
        <strain evidence="7">CHK121-14286</strain>
    </source>
</reference>
<keyword evidence="4" id="KW-0067">ATP-binding</keyword>
<dbReference type="GO" id="GO:0005524">
    <property type="term" value="F:ATP binding"/>
    <property type="evidence" value="ECO:0007669"/>
    <property type="project" value="UniProtKB-KW"/>
</dbReference>
<keyword evidence="3" id="KW-0808">Transferase</keyword>
<dbReference type="InterPro" id="IPR014721">
    <property type="entry name" value="Ribsml_uS5_D2-typ_fold_subgr"/>
</dbReference>
<accession>A0A9D1J8N9</accession>
<dbReference type="InterPro" id="IPR036554">
    <property type="entry name" value="GHMP_kinase_C_sf"/>
</dbReference>
<evidence type="ECO:0000259" key="5">
    <source>
        <dbReference type="Pfam" id="PF00288"/>
    </source>
</evidence>
<dbReference type="InterPro" id="IPR006206">
    <property type="entry name" value="Mevalonate/galactokinase"/>
</dbReference>
<dbReference type="PIRSF" id="PIRSF000530">
    <property type="entry name" value="Galactokinase"/>
    <property type="match status" value="1"/>
</dbReference>
<evidence type="ECO:0000313" key="8">
    <source>
        <dbReference type="Proteomes" id="UP000824200"/>
    </source>
</evidence>
<proteinExistence type="inferred from homology"/>
<dbReference type="GO" id="GO:0005829">
    <property type="term" value="C:cytosol"/>
    <property type="evidence" value="ECO:0007669"/>
    <property type="project" value="TreeGrafter"/>
</dbReference>
<protein>
    <submittedName>
        <fullName evidence="7">Galactokinase</fullName>
    </submittedName>
</protein>
<reference evidence="7" key="1">
    <citation type="submission" date="2020-10" db="EMBL/GenBank/DDBJ databases">
        <authorList>
            <person name="Gilroy R."/>
        </authorList>
    </citation>
    <scope>NUCLEOTIDE SEQUENCE</scope>
    <source>
        <strain evidence="7">CHK121-14286</strain>
    </source>
</reference>